<name>A0A6J6AZ94_9ZZZZ</name>
<evidence type="ECO:0000313" key="2">
    <source>
        <dbReference type="EMBL" id="CAB4582452.1"/>
    </source>
</evidence>
<proteinExistence type="predicted"/>
<accession>A0A6J6AZ94</accession>
<dbReference type="EMBL" id="CAEZUD010000002">
    <property type="protein sequence ID" value="CAB4582452.1"/>
    <property type="molecule type" value="Genomic_DNA"/>
</dbReference>
<gene>
    <name evidence="1" type="ORF">UFOPK1380_00397</name>
    <name evidence="2" type="ORF">UFOPK1778_00083</name>
</gene>
<dbReference type="InterPro" id="IPR015018">
    <property type="entry name" value="DUF1905"/>
</dbReference>
<dbReference type="Pfam" id="PF08922">
    <property type="entry name" value="DUF1905"/>
    <property type="match status" value="1"/>
</dbReference>
<organism evidence="1">
    <name type="scientific">freshwater metagenome</name>
    <dbReference type="NCBI Taxonomy" id="449393"/>
    <lineage>
        <taxon>unclassified sequences</taxon>
        <taxon>metagenomes</taxon>
        <taxon>ecological metagenomes</taxon>
    </lineage>
</organism>
<dbReference type="AlphaFoldDB" id="A0A6J6AZ94"/>
<dbReference type="SUPFAM" id="SSF141694">
    <property type="entry name" value="AF2212/PG0164-like"/>
    <property type="match status" value="1"/>
</dbReference>
<reference evidence="1" key="1">
    <citation type="submission" date="2020-05" db="EMBL/GenBank/DDBJ databases">
        <authorList>
            <person name="Chiriac C."/>
            <person name="Salcher M."/>
            <person name="Ghai R."/>
            <person name="Kavagutti S V."/>
        </authorList>
    </citation>
    <scope>NUCLEOTIDE SEQUENCE</scope>
</reference>
<dbReference type="EMBL" id="CAEZSC010000014">
    <property type="protein sequence ID" value="CAB4531766.1"/>
    <property type="molecule type" value="Genomic_DNA"/>
</dbReference>
<dbReference type="InterPro" id="IPR037079">
    <property type="entry name" value="AF2212/PG0164-like_sf"/>
</dbReference>
<dbReference type="Gene3D" id="2.40.30.100">
    <property type="entry name" value="AF2212/PG0164-like"/>
    <property type="match status" value="1"/>
</dbReference>
<protein>
    <submittedName>
        <fullName evidence="1">Unannotated protein</fullName>
    </submittedName>
</protein>
<evidence type="ECO:0000313" key="1">
    <source>
        <dbReference type="EMBL" id="CAB4531766.1"/>
    </source>
</evidence>
<sequence length="97" mass="10872">MEFKLSNPLIEWRGPAPFYFVAIDEADSKIIKSVAKEYSYGWGVIYVTVTAAKMTWTTAVIPKDGRYLIPMKDAMRKAIGIELGDIVKMKVKLGKNG</sequence>